<dbReference type="EMBL" id="JBHTEB010000001">
    <property type="protein sequence ID" value="MFD0319351.1"/>
    <property type="molecule type" value="Genomic_DNA"/>
</dbReference>
<gene>
    <name evidence="1" type="ORF">ACFQZ6_35085</name>
</gene>
<organism evidence="1 2">
    <name type="scientific">Streptomyces flavalbus</name>
    <dbReference type="NCBI Taxonomy" id="2665155"/>
    <lineage>
        <taxon>Bacteria</taxon>
        <taxon>Bacillati</taxon>
        <taxon>Actinomycetota</taxon>
        <taxon>Actinomycetes</taxon>
        <taxon>Kitasatosporales</taxon>
        <taxon>Streptomycetaceae</taxon>
        <taxon>Streptomyces</taxon>
    </lineage>
</organism>
<evidence type="ECO:0000313" key="1">
    <source>
        <dbReference type="EMBL" id="MFD0319351.1"/>
    </source>
</evidence>
<accession>A0ABW2WJ62</accession>
<dbReference type="Proteomes" id="UP001597023">
    <property type="component" value="Unassembled WGS sequence"/>
</dbReference>
<sequence>MTAQQGLSSADFTRNDAEAFRQLMNELVGNCRAVAQQYPTEWRSAAPDLQHQFGESMVLIADLSRALNRARRGIRTINDRARYRACFPAAPLPGQQP</sequence>
<evidence type="ECO:0008006" key="3">
    <source>
        <dbReference type="Google" id="ProtNLM"/>
    </source>
</evidence>
<name>A0ABW2WJ62_9ACTN</name>
<keyword evidence="2" id="KW-1185">Reference proteome</keyword>
<protein>
    <recommendedName>
        <fullName evidence="3">WXG100 family type VII secretion target</fullName>
    </recommendedName>
</protein>
<dbReference type="RefSeq" id="WP_381617847.1">
    <property type="nucleotide sequence ID" value="NZ_JBHTEB010000001.1"/>
</dbReference>
<proteinExistence type="predicted"/>
<comment type="caution">
    <text evidence="1">The sequence shown here is derived from an EMBL/GenBank/DDBJ whole genome shotgun (WGS) entry which is preliminary data.</text>
</comment>
<reference evidence="2" key="1">
    <citation type="journal article" date="2019" name="Int. J. Syst. Evol. Microbiol.">
        <title>The Global Catalogue of Microorganisms (GCM) 10K type strain sequencing project: providing services to taxonomists for standard genome sequencing and annotation.</title>
        <authorList>
            <consortium name="The Broad Institute Genomics Platform"/>
            <consortium name="The Broad Institute Genome Sequencing Center for Infectious Disease"/>
            <person name="Wu L."/>
            <person name="Ma J."/>
        </authorList>
    </citation>
    <scope>NUCLEOTIDE SEQUENCE [LARGE SCALE GENOMIC DNA]</scope>
    <source>
        <strain evidence="2">CGMCC 4.7400</strain>
    </source>
</reference>
<evidence type="ECO:0000313" key="2">
    <source>
        <dbReference type="Proteomes" id="UP001597023"/>
    </source>
</evidence>